<protein>
    <submittedName>
        <fullName evidence="1">Uncharacterized protein</fullName>
    </submittedName>
</protein>
<dbReference type="Proteomes" id="UP000589036">
    <property type="component" value="Unassembled WGS sequence"/>
</dbReference>
<dbReference type="RefSeq" id="WP_179641302.1">
    <property type="nucleotide sequence ID" value="NZ_BAAAYY010000005.1"/>
</dbReference>
<proteinExistence type="predicted"/>
<dbReference type="AlphaFoldDB" id="A0A852TSQ1"/>
<gene>
    <name evidence="1" type="ORF">HDA32_000120</name>
</gene>
<keyword evidence="2" id="KW-1185">Reference proteome</keyword>
<evidence type="ECO:0000313" key="2">
    <source>
        <dbReference type="Proteomes" id="UP000589036"/>
    </source>
</evidence>
<name>A0A852TSQ1_9ACTN</name>
<sequence>MKRTRPPSRELPTWGADVNAAYWDPDPTRAYRVWCAALGCWESDIGIDQYHAIKAGESTPFAERKPPSAAFIRRARRKADL</sequence>
<organism evidence="1 2">
    <name type="scientific">Spinactinospora alkalitolerans</name>
    <dbReference type="NCBI Taxonomy" id="687207"/>
    <lineage>
        <taxon>Bacteria</taxon>
        <taxon>Bacillati</taxon>
        <taxon>Actinomycetota</taxon>
        <taxon>Actinomycetes</taxon>
        <taxon>Streptosporangiales</taxon>
        <taxon>Nocardiopsidaceae</taxon>
        <taxon>Spinactinospora</taxon>
    </lineage>
</organism>
<evidence type="ECO:0000313" key="1">
    <source>
        <dbReference type="EMBL" id="NYE45000.1"/>
    </source>
</evidence>
<dbReference type="EMBL" id="JACCCC010000001">
    <property type="protein sequence ID" value="NYE45000.1"/>
    <property type="molecule type" value="Genomic_DNA"/>
</dbReference>
<comment type="caution">
    <text evidence="1">The sequence shown here is derived from an EMBL/GenBank/DDBJ whole genome shotgun (WGS) entry which is preliminary data.</text>
</comment>
<accession>A0A852TSQ1</accession>
<reference evidence="1 2" key="1">
    <citation type="submission" date="2020-07" db="EMBL/GenBank/DDBJ databases">
        <title>Sequencing the genomes of 1000 actinobacteria strains.</title>
        <authorList>
            <person name="Klenk H.-P."/>
        </authorList>
    </citation>
    <scope>NUCLEOTIDE SEQUENCE [LARGE SCALE GENOMIC DNA]</scope>
    <source>
        <strain evidence="1 2">CXB654</strain>
    </source>
</reference>